<comment type="subcellular location">
    <subcellularLocation>
        <location evidence="1">Membrane</location>
    </subcellularLocation>
</comment>
<dbReference type="STRING" id="1423351.A0A074S848"/>
<keyword evidence="8" id="KW-1185">Reference proteome</keyword>
<dbReference type="Pfam" id="PF04116">
    <property type="entry name" value="FA_hydroxylase"/>
    <property type="match status" value="1"/>
</dbReference>
<dbReference type="EMBL" id="AZST01000006">
    <property type="protein sequence ID" value="KEP55404.1"/>
    <property type="molecule type" value="Genomic_DNA"/>
</dbReference>
<evidence type="ECO:0000256" key="5">
    <source>
        <dbReference type="SAM" id="Phobius"/>
    </source>
</evidence>
<evidence type="ECO:0000256" key="4">
    <source>
        <dbReference type="ARBA" id="ARBA00023136"/>
    </source>
</evidence>
<feature type="transmembrane region" description="Helical" evidence="5">
    <location>
        <begin position="28"/>
        <end position="52"/>
    </location>
</feature>
<evidence type="ECO:0000313" key="8">
    <source>
        <dbReference type="Proteomes" id="UP000027456"/>
    </source>
</evidence>
<evidence type="ECO:0000256" key="1">
    <source>
        <dbReference type="ARBA" id="ARBA00004370"/>
    </source>
</evidence>
<evidence type="ECO:0000256" key="2">
    <source>
        <dbReference type="ARBA" id="ARBA00022692"/>
    </source>
</evidence>
<evidence type="ECO:0000313" key="7">
    <source>
        <dbReference type="EMBL" id="KEP55404.1"/>
    </source>
</evidence>
<keyword evidence="4 5" id="KW-0472">Membrane</keyword>
<reference evidence="7 8" key="1">
    <citation type="submission" date="2013-12" db="EMBL/GenBank/DDBJ databases">
        <authorList>
            <person name="Cubeta M."/>
            <person name="Pakala S."/>
            <person name="Fedorova N."/>
            <person name="Thomas E."/>
            <person name="Dean R."/>
            <person name="Jabaji S."/>
            <person name="Neate S."/>
            <person name="Toda T."/>
            <person name="Tavantzis S."/>
            <person name="Vilgalys R."/>
            <person name="Bharathan N."/>
            <person name="Pakala S."/>
            <person name="Losada L.S."/>
            <person name="Zafar N."/>
            <person name="Nierman W."/>
        </authorList>
    </citation>
    <scope>NUCLEOTIDE SEQUENCE [LARGE SCALE GENOMIC DNA]</scope>
    <source>
        <strain evidence="7 8">123E</strain>
    </source>
</reference>
<dbReference type="GO" id="GO:0016020">
    <property type="term" value="C:membrane"/>
    <property type="evidence" value="ECO:0007669"/>
    <property type="project" value="UniProtKB-SubCell"/>
</dbReference>
<dbReference type="OrthoDB" id="408954at2759"/>
<evidence type="ECO:0000256" key="3">
    <source>
        <dbReference type="ARBA" id="ARBA00022989"/>
    </source>
</evidence>
<proteinExistence type="predicted"/>
<feature type="domain" description="Fatty acid hydroxylase" evidence="6">
    <location>
        <begin position="118"/>
        <end position="240"/>
    </location>
</feature>
<dbReference type="InterPro" id="IPR050307">
    <property type="entry name" value="Sterol_Desaturase_Related"/>
</dbReference>
<dbReference type="GO" id="GO:0005506">
    <property type="term" value="F:iron ion binding"/>
    <property type="evidence" value="ECO:0007669"/>
    <property type="project" value="InterPro"/>
</dbReference>
<dbReference type="PANTHER" id="PTHR11863">
    <property type="entry name" value="STEROL DESATURASE"/>
    <property type="match status" value="1"/>
</dbReference>
<sequence length="243" mass="28000">MTSLYTQAIWASILNAYSHTSIEVWGTLLIQLIFFYTPVICCSSLSAVAPDFARRHWLQPKEKPVTLDEAIRCFRMVTFNQTMTFAFHISLLGLLGQRPSYRIEGKLPTWSEIILHIIACMLMREVLFYYAHRLLHSKPLYARVHKQHHKFTAPFAMAAQYAHPIEHLIANILPISLPPQIIRCHILTFWIFLAIELLETTLAHSGYDFLRRAAQSHDLHHQKSVGNFGTIGLLDWVHGTKLD</sequence>
<organism evidence="7 8">
    <name type="scientific">Rhizoctonia solani 123E</name>
    <dbReference type="NCBI Taxonomy" id="1423351"/>
    <lineage>
        <taxon>Eukaryota</taxon>
        <taxon>Fungi</taxon>
        <taxon>Dikarya</taxon>
        <taxon>Basidiomycota</taxon>
        <taxon>Agaricomycotina</taxon>
        <taxon>Agaricomycetes</taxon>
        <taxon>Cantharellales</taxon>
        <taxon>Ceratobasidiaceae</taxon>
        <taxon>Rhizoctonia</taxon>
    </lineage>
</organism>
<dbReference type="GO" id="GO:0008610">
    <property type="term" value="P:lipid biosynthetic process"/>
    <property type="evidence" value="ECO:0007669"/>
    <property type="project" value="InterPro"/>
</dbReference>
<keyword evidence="3 5" id="KW-1133">Transmembrane helix</keyword>
<comment type="caution">
    <text evidence="7">The sequence shown here is derived from an EMBL/GenBank/DDBJ whole genome shotgun (WGS) entry which is preliminary data.</text>
</comment>
<dbReference type="InterPro" id="IPR006694">
    <property type="entry name" value="Fatty_acid_hydroxylase"/>
</dbReference>
<evidence type="ECO:0000259" key="6">
    <source>
        <dbReference type="Pfam" id="PF04116"/>
    </source>
</evidence>
<gene>
    <name evidence="7" type="ORF">V565_004830</name>
</gene>
<protein>
    <submittedName>
        <fullName evidence="7">C-4 methylsterol oxidase</fullName>
    </submittedName>
</protein>
<accession>A0A074S848</accession>
<dbReference type="AlphaFoldDB" id="A0A074S848"/>
<dbReference type="GO" id="GO:0016491">
    <property type="term" value="F:oxidoreductase activity"/>
    <property type="evidence" value="ECO:0007669"/>
    <property type="project" value="InterPro"/>
</dbReference>
<dbReference type="HOGENOM" id="CLU_047036_1_0_1"/>
<name>A0A074S848_9AGAM</name>
<dbReference type="Proteomes" id="UP000027456">
    <property type="component" value="Unassembled WGS sequence"/>
</dbReference>
<keyword evidence="2 5" id="KW-0812">Transmembrane</keyword>